<dbReference type="OrthoDB" id="1954033at2"/>
<protein>
    <submittedName>
        <fullName evidence="4">GerMN domain-containing protein</fullName>
    </submittedName>
</protein>
<evidence type="ECO:0000313" key="5">
    <source>
        <dbReference type="EMBL" id="QAV18393.1"/>
    </source>
</evidence>
<dbReference type="Proteomes" id="UP001527202">
    <property type="component" value="Unassembled WGS sequence"/>
</dbReference>
<evidence type="ECO:0000313" key="7">
    <source>
        <dbReference type="Proteomes" id="UP001527202"/>
    </source>
</evidence>
<feature type="region of interest" description="Disordered" evidence="1">
    <location>
        <begin position="26"/>
        <end position="66"/>
    </location>
</feature>
<feature type="domain" description="GerMN" evidence="3">
    <location>
        <begin position="72"/>
        <end position="178"/>
    </location>
</feature>
<dbReference type="EMBL" id="CP026520">
    <property type="protein sequence ID" value="QAV18393.1"/>
    <property type="molecule type" value="Genomic_DNA"/>
</dbReference>
<evidence type="ECO:0000313" key="4">
    <source>
        <dbReference type="EMBL" id="MCY9594356.1"/>
    </source>
</evidence>
<reference evidence="4 7" key="2">
    <citation type="submission" date="2022-05" db="EMBL/GenBank/DDBJ databases">
        <title>Genome Sequencing of Bee-Associated Microbes.</title>
        <authorList>
            <person name="Dunlap C."/>
        </authorList>
    </citation>
    <scope>NUCLEOTIDE SEQUENCE [LARGE SCALE GENOMIC DNA]</scope>
    <source>
        <strain evidence="4 7">NRRL B-23120</strain>
    </source>
</reference>
<organism evidence="5 6">
    <name type="scientific">Paenibacillus chitinolyticus</name>
    <dbReference type="NCBI Taxonomy" id="79263"/>
    <lineage>
        <taxon>Bacteria</taxon>
        <taxon>Bacillati</taxon>
        <taxon>Bacillota</taxon>
        <taxon>Bacilli</taxon>
        <taxon>Bacillales</taxon>
        <taxon>Paenibacillaceae</taxon>
        <taxon>Paenibacillus</taxon>
    </lineage>
</organism>
<accession>A0A410WVQ2</accession>
<proteinExistence type="predicted"/>
<dbReference type="GeneID" id="95375573"/>
<dbReference type="InterPro" id="IPR019606">
    <property type="entry name" value="GerMN"/>
</dbReference>
<dbReference type="PROSITE" id="PS51257">
    <property type="entry name" value="PROKAR_LIPOPROTEIN"/>
    <property type="match status" value="1"/>
</dbReference>
<sequence length="194" mass="21193">MKKKLWVQGIVVGSLVLAVASGCGQKQQPLASNNGGSTPEPVQTVSPSPEPTISVKPSPSPTPEAKQTEIKAYYSDPDLTKLVEKNVKISYKTEGDKYKSALEALKKSDDAQAVPLFKDVTFQSVKFEKDELKLDLKMGESAQLGSGGEQFFLDALKKTVFQFPEVKAIYITKDGGQVESLMGHMDLPYPIKRK</sequence>
<dbReference type="Pfam" id="PF10646">
    <property type="entry name" value="Germane"/>
    <property type="match status" value="1"/>
</dbReference>
<gene>
    <name evidence="4" type="ORF">M5X16_01005</name>
    <name evidence="5" type="ORF">PC41400_12205</name>
</gene>
<feature type="signal peptide" evidence="2">
    <location>
        <begin position="1"/>
        <end position="20"/>
    </location>
</feature>
<reference evidence="5 6" key="1">
    <citation type="submission" date="2018-01" db="EMBL/GenBank/DDBJ databases">
        <title>The whole genome sequencing and assembly of Paenibacillus chitinolyticus KCCM 41400 strain.</title>
        <authorList>
            <person name="Kim J.-Y."/>
            <person name="Park M.-K."/>
            <person name="Lee Y.-J."/>
            <person name="Yi H."/>
            <person name="Bahn Y.-S."/>
            <person name="Kim J.F."/>
            <person name="Lee D.-W."/>
        </authorList>
    </citation>
    <scope>NUCLEOTIDE SEQUENCE [LARGE SCALE GENOMIC DNA]</scope>
    <source>
        <strain evidence="5 6">KCCM 41400</strain>
    </source>
</reference>
<dbReference type="Proteomes" id="UP000288943">
    <property type="component" value="Chromosome"/>
</dbReference>
<dbReference type="KEGG" id="pchi:PC41400_12205"/>
<keyword evidence="7" id="KW-1185">Reference proteome</keyword>
<dbReference type="AlphaFoldDB" id="A0A410WVQ2"/>
<evidence type="ECO:0000256" key="1">
    <source>
        <dbReference type="SAM" id="MobiDB-lite"/>
    </source>
</evidence>
<evidence type="ECO:0000313" key="6">
    <source>
        <dbReference type="Proteomes" id="UP000288943"/>
    </source>
</evidence>
<dbReference type="EMBL" id="JAMDMJ010000001">
    <property type="protein sequence ID" value="MCY9594356.1"/>
    <property type="molecule type" value="Genomic_DNA"/>
</dbReference>
<dbReference type="RefSeq" id="WP_042228340.1">
    <property type="nucleotide sequence ID" value="NZ_CP026520.1"/>
</dbReference>
<evidence type="ECO:0000259" key="3">
    <source>
        <dbReference type="Pfam" id="PF10646"/>
    </source>
</evidence>
<name>A0A410WVQ2_9BACL</name>
<keyword evidence="2" id="KW-0732">Signal</keyword>
<feature type="compositionally biased region" description="Polar residues" evidence="1">
    <location>
        <begin position="26"/>
        <end position="47"/>
    </location>
</feature>
<feature type="chain" id="PRO_5038500971" evidence="2">
    <location>
        <begin position="21"/>
        <end position="194"/>
    </location>
</feature>
<evidence type="ECO:0000256" key="2">
    <source>
        <dbReference type="SAM" id="SignalP"/>
    </source>
</evidence>